<feature type="compositionally biased region" description="Pro residues" evidence="1">
    <location>
        <begin position="189"/>
        <end position="206"/>
    </location>
</feature>
<comment type="caution">
    <text evidence="2">The sequence shown here is derived from an EMBL/GenBank/DDBJ whole genome shotgun (WGS) entry which is preliminary data.</text>
</comment>
<dbReference type="AlphaFoldDB" id="A0AA39P7K5"/>
<organism evidence="2 3">
    <name type="scientific">Armillaria luteobubalina</name>
    <dbReference type="NCBI Taxonomy" id="153913"/>
    <lineage>
        <taxon>Eukaryota</taxon>
        <taxon>Fungi</taxon>
        <taxon>Dikarya</taxon>
        <taxon>Basidiomycota</taxon>
        <taxon>Agaricomycotina</taxon>
        <taxon>Agaricomycetes</taxon>
        <taxon>Agaricomycetidae</taxon>
        <taxon>Agaricales</taxon>
        <taxon>Marasmiineae</taxon>
        <taxon>Physalacriaceae</taxon>
        <taxon>Armillaria</taxon>
    </lineage>
</organism>
<proteinExistence type="predicted"/>
<feature type="compositionally biased region" description="Polar residues" evidence="1">
    <location>
        <begin position="210"/>
        <end position="222"/>
    </location>
</feature>
<dbReference type="Proteomes" id="UP001175228">
    <property type="component" value="Unassembled WGS sequence"/>
</dbReference>
<protein>
    <submittedName>
        <fullName evidence="2">Uncharacterized protein</fullName>
    </submittedName>
</protein>
<evidence type="ECO:0000313" key="3">
    <source>
        <dbReference type="Proteomes" id="UP001175228"/>
    </source>
</evidence>
<keyword evidence="3" id="KW-1185">Reference proteome</keyword>
<feature type="compositionally biased region" description="Polar residues" evidence="1">
    <location>
        <begin position="98"/>
        <end position="115"/>
    </location>
</feature>
<accession>A0AA39P7K5</accession>
<name>A0AA39P7K5_9AGAR</name>
<dbReference type="EMBL" id="JAUEPU010000091">
    <property type="protein sequence ID" value="KAK0479056.1"/>
    <property type="molecule type" value="Genomic_DNA"/>
</dbReference>
<gene>
    <name evidence="2" type="ORF">EDD18DRAFT_1364373</name>
</gene>
<sequence length="371" mass="40867">MVSGKHVHWDDSVAADEPTKVSVPWHKHSVTIPSSTATTPPRRVPVPSNYIYRLSPVSSQQPILSELPAADPTTTAPTSVRHIFTSCVPVSNHILPTPSQEDLSYNRTPLSSADIPSSHRPRSNSLPTAHPYPSHASTYPIAALPQPPIPPVTLHPFTNQPHQPPLPDSTKTSSAHVFLPFLRQSPPQPKFIPFSNHPPIPPPPQALTPSWQTNPLYNSSPDTSKRTPPHSPKLSIHRYLRLGTCEPIDFFAPQRARAHTSIASEPASQPPLPRLFILVDTGSDRFNIEVVGHQGLGFVTVDNVLARAQIVLRERLDPQTLGGFFVEKCACGGYKEKRSSFTTLCVGLTAREDEEPMKWKMHLKKVDASTR</sequence>
<evidence type="ECO:0000256" key="1">
    <source>
        <dbReference type="SAM" id="MobiDB-lite"/>
    </source>
</evidence>
<feature type="region of interest" description="Disordered" evidence="1">
    <location>
        <begin position="98"/>
        <end position="173"/>
    </location>
</feature>
<reference evidence="2" key="1">
    <citation type="submission" date="2023-06" db="EMBL/GenBank/DDBJ databases">
        <authorList>
            <consortium name="Lawrence Berkeley National Laboratory"/>
            <person name="Ahrendt S."/>
            <person name="Sahu N."/>
            <person name="Indic B."/>
            <person name="Wong-Bajracharya J."/>
            <person name="Merenyi Z."/>
            <person name="Ke H.-M."/>
            <person name="Monk M."/>
            <person name="Kocsube S."/>
            <person name="Drula E."/>
            <person name="Lipzen A."/>
            <person name="Balint B."/>
            <person name="Henrissat B."/>
            <person name="Andreopoulos B."/>
            <person name="Martin F.M."/>
            <person name="Harder C.B."/>
            <person name="Rigling D."/>
            <person name="Ford K.L."/>
            <person name="Foster G.D."/>
            <person name="Pangilinan J."/>
            <person name="Papanicolaou A."/>
            <person name="Barry K."/>
            <person name="LaButti K."/>
            <person name="Viragh M."/>
            <person name="Koriabine M."/>
            <person name="Yan M."/>
            <person name="Riley R."/>
            <person name="Champramary S."/>
            <person name="Plett K.L."/>
            <person name="Tsai I.J."/>
            <person name="Slot J."/>
            <person name="Sipos G."/>
            <person name="Plett J."/>
            <person name="Nagy L.G."/>
            <person name="Grigoriev I.V."/>
        </authorList>
    </citation>
    <scope>NUCLEOTIDE SEQUENCE</scope>
    <source>
        <strain evidence="2">HWK02</strain>
    </source>
</reference>
<feature type="region of interest" description="Disordered" evidence="1">
    <location>
        <begin position="189"/>
        <end position="233"/>
    </location>
</feature>
<evidence type="ECO:0000313" key="2">
    <source>
        <dbReference type="EMBL" id="KAK0479056.1"/>
    </source>
</evidence>